<dbReference type="OrthoDB" id="48766at2"/>
<dbReference type="Proteomes" id="UP000275473">
    <property type="component" value="Unassembled WGS sequence"/>
</dbReference>
<feature type="domain" description="DUF1659" evidence="1">
    <location>
        <begin position="4"/>
        <end position="70"/>
    </location>
</feature>
<dbReference type="Pfam" id="PF07872">
    <property type="entry name" value="DUF1659"/>
    <property type="match status" value="1"/>
</dbReference>
<organism evidence="2 3">
    <name type="scientific">Planococcus salinus</name>
    <dbReference type="NCBI Taxonomy" id="1848460"/>
    <lineage>
        <taxon>Bacteria</taxon>
        <taxon>Bacillati</taxon>
        <taxon>Bacillota</taxon>
        <taxon>Bacilli</taxon>
        <taxon>Bacillales</taxon>
        <taxon>Caryophanaceae</taxon>
        <taxon>Planococcus</taxon>
    </lineage>
</organism>
<proteinExistence type="predicted"/>
<evidence type="ECO:0000313" key="3">
    <source>
        <dbReference type="Proteomes" id="UP000275473"/>
    </source>
</evidence>
<gene>
    <name evidence="2" type="ORF">EEX84_01840</name>
</gene>
<comment type="caution">
    <text evidence="2">The sequence shown here is derived from an EMBL/GenBank/DDBJ whole genome shotgun (WGS) entry which is preliminary data.</text>
</comment>
<dbReference type="RefSeq" id="WP_123163863.1">
    <property type="nucleotide sequence ID" value="NZ_RIAX01000001.1"/>
</dbReference>
<dbReference type="AlphaFoldDB" id="A0A3M8PBM9"/>
<protein>
    <submittedName>
        <fullName evidence="2">DUF1659 domain-containing protein</fullName>
    </submittedName>
</protein>
<dbReference type="EMBL" id="RIAX01000001">
    <property type="protein sequence ID" value="RNF41115.1"/>
    <property type="molecule type" value="Genomic_DNA"/>
</dbReference>
<name>A0A3M8PBM9_9BACL</name>
<accession>A0A3M8PBM9</accession>
<keyword evidence="3" id="KW-1185">Reference proteome</keyword>
<dbReference type="InterPro" id="IPR012454">
    <property type="entry name" value="DUF1659"/>
</dbReference>
<evidence type="ECO:0000259" key="1">
    <source>
        <dbReference type="Pfam" id="PF07872"/>
    </source>
</evidence>
<evidence type="ECO:0000313" key="2">
    <source>
        <dbReference type="EMBL" id="RNF41115.1"/>
    </source>
</evidence>
<sequence length="73" mass="7970">MAASDFKNASIRCTFENGMGEDGKLLKKVKSYHHVTETAGATEIFEVATVLTNLGTKPLMFLEKQSAESIYAV</sequence>
<reference evidence="2 3" key="1">
    <citation type="journal article" date="2018" name="Int. J. Syst. Evol. Microbiol.">
        <title>Planococcus salinus sp. nov., a moderately halophilic bacterium isolated from a saline-alkali soil.</title>
        <authorList>
            <person name="Gan L."/>
        </authorList>
    </citation>
    <scope>NUCLEOTIDE SEQUENCE [LARGE SCALE GENOMIC DNA]</scope>
    <source>
        <strain evidence="2 3">LCB217</strain>
    </source>
</reference>